<comment type="caution">
    <text evidence="1">The sequence shown here is derived from an EMBL/GenBank/DDBJ whole genome shotgun (WGS) entry which is preliminary data.</text>
</comment>
<dbReference type="EMBL" id="CM024794">
    <property type="protein sequence ID" value="KAG8002200.1"/>
    <property type="molecule type" value="Genomic_DNA"/>
</dbReference>
<gene>
    <name evidence="1" type="ORF">GBF38_012590</name>
</gene>
<organism evidence="1 2">
    <name type="scientific">Nibea albiflora</name>
    <name type="common">Yellow drum</name>
    <name type="synonym">Corvina albiflora</name>
    <dbReference type="NCBI Taxonomy" id="240163"/>
    <lineage>
        <taxon>Eukaryota</taxon>
        <taxon>Metazoa</taxon>
        <taxon>Chordata</taxon>
        <taxon>Craniata</taxon>
        <taxon>Vertebrata</taxon>
        <taxon>Euteleostomi</taxon>
        <taxon>Actinopterygii</taxon>
        <taxon>Neopterygii</taxon>
        <taxon>Teleostei</taxon>
        <taxon>Neoteleostei</taxon>
        <taxon>Acanthomorphata</taxon>
        <taxon>Eupercaria</taxon>
        <taxon>Sciaenidae</taxon>
        <taxon>Nibea</taxon>
    </lineage>
</organism>
<evidence type="ECO:0000313" key="2">
    <source>
        <dbReference type="Proteomes" id="UP000805704"/>
    </source>
</evidence>
<reference evidence="1" key="1">
    <citation type="submission" date="2020-04" db="EMBL/GenBank/DDBJ databases">
        <title>A chromosome-scale assembly and high-density genetic map of the yellow drum (Nibea albiflora) genome.</title>
        <authorList>
            <person name="Xu D."/>
            <person name="Zhang W."/>
            <person name="Chen R."/>
            <person name="Tan P."/>
            <person name="Wang L."/>
            <person name="Song H."/>
            <person name="Tian L."/>
            <person name="Zhu Q."/>
            <person name="Wang B."/>
        </authorList>
    </citation>
    <scope>NUCLEOTIDE SEQUENCE</scope>
    <source>
        <strain evidence="1">ZJHYS-2018</strain>
    </source>
</reference>
<accession>A0ACB7EJA8</accession>
<name>A0ACB7EJA8_NIBAL</name>
<evidence type="ECO:0000313" key="1">
    <source>
        <dbReference type="EMBL" id="KAG8002200.1"/>
    </source>
</evidence>
<proteinExistence type="predicted"/>
<keyword evidence="2" id="KW-1185">Reference proteome</keyword>
<sequence length="170" mass="18883">MQRMRMYFDHAYGEINGLLTQTKTALDNKRASRSAFSVALNNSPRIVCLGPFSNDRVILYRHIFINLGSGYNMQDGIFTVPRTGVYSLSVTIYTPFGNPHACAKLMVNDEVKSMIPEQNGQDGEDSATVVTTMKLYANDKVSVRLPSGCAVCDDTKHHNTFTGFLLYATN</sequence>
<protein>
    <submittedName>
        <fullName evidence="1">Uncharacterized protein</fullName>
    </submittedName>
</protein>
<dbReference type="Proteomes" id="UP000805704">
    <property type="component" value="Chromosome 6"/>
</dbReference>